<sequence length="167" mass="18636">MVFVAASALLRFSLAAPMRNNRRLFLFYQLRHEGLDETVEWEKMTIQMLRHPRVSPPCAAILVLLVSLKPVNETPFVCAFAHHQIIAFKGRYSGQSSFEPIVGRQNDSRGSRGSRGDGTAIVLEAPLPLCALYALAPIFSLRFLSMLIFSFGPSSHEAFHVASYPSR</sequence>
<gene>
    <name evidence="1" type="ORF">F4821DRAFT_220691</name>
</gene>
<comment type="caution">
    <text evidence="1">The sequence shown here is derived from an EMBL/GenBank/DDBJ whole genome shotgun (WGS) entry which is preliminary data.</text>
</comment>
<keyword evidence="2" id="KW-1185">Reference proteome</keyword>
<dbReference type="Proteomes" id="UP001497680">
    <property type="component" value="Unassembled WGS sequence"/>
</dbReference>
<evidence type="ECO:0000313" key="1">
    <source>
        <dbReference type="EMBL" id="KAI6093474.1"/>
    </source>
</evidence>
<proteinExistence type="predicted"/>
<reference evidence="1 2" key="1">
    <citation type="journal article" date="2022" name="New Phytol.">
        <title>Ecological generalism drives hyperdiversity of secondary metabolite gene clusters in xylarialean endophytes.</title>
        <authorList>
            <person name="Franco M.E.E."/>
            <person name="Wisecaver J.H."/>
            <person name="Arnold A.E."/>
            <person name="Ju Y.M."/>
            <person name="Slot J.C."/>
            <person name="Ahrendt S."/>
            <person name="Moore L.P."/>
            <person name="Eastman K.E."/>
            <person name="Scott K."/>
            <person name="Konkel Z."/>
            <person name="Mondo S.J."/>
            <person name="Kuo A."/>
            <person name="Hayes R.D."/>
            <person name="Haridas S."/>
            <person name="Andreopoulos B."/>
            <person name="Riley R."/>
            <person name="LaButti K."/>
            <person name="Pangilinan J."/>
            <person name="Lipzen A."/>
            <person name="Amirebrahimi M."/>
            <person name="Yan J."/>
            <person name="Adam C."/>
            <person name="Keymanesh K."/>
            <person name="Ng V."/>
            <person name="Louie K."/>
            <person name="Northen T."/>
            <person name="Drula E."/>
            <person name="Henrissat B."/>
            <person name="Hsieh H.M."/>
            <person name="Youens-Clark K."/>
            <person name="Lutzoni F."/>
            <person name="Miadlikowska J."/>
            <person name="Eastwood D.C."/>
            <person name="Hamelin R.C."/>
            <person name="Grigoriev I.V."/>
            <person name="U'Ren J.M."/>
        </authorList>
    </citation>
    <scope>NUCLEOTIDE SEQUENCE [LARGE SCALE GENOMIC DNA]</scope>
    <source>
        <strain evidence="1 2">ER1909</strain>
    </source>
</reference>
<protein>
    <submittedName>
        <fullName evidence="1">Uncharacterized protein</fullName>
    </submittedName>
</protein>
<dbReference type="EMBL" id="MU394280">
    <property type="protein sequence ID" value="KAI6093474.1"/>
    <property type="molecule type" value="Genomic_DNA"/>
</dbReference>
<accession>A0ACC0DL19</accession>
<evidence type="ECO:0000313" key="2">
    <source>
        <dbReference type="Proteomes" id="UP001497680"/>
    </source>
</evidence>
<organism evidence="1 2">
    <name type="scientific">Hypoxylon rubiginosum</name>
    <dbReference type="NCBI Taxonomy" id="110542"/>
    <lineage>
        <taxon>Eukaryota</taxon>
        <taxon>Fungi</taxon>
        <taxon>Dikarya</taxon>
        <taxon>Ascomycota</taxon>
        <taxon>Pezizomycotina</taxon>
        <taxon>Sordariomycetes</taxon>
        <taxon>Xylariomycetidae</taxon>
        <taxon>Xylariales</taxon>
        <taxon>Hypoxylaceae</taxon>
        <taxon>Hypoxylon</taxon>
    </lineage>
</organism>
<name>A0ACC0DL19_9PEZI</name>